<dbReference type="InterPro" id="IPR003489">
    <property type="entry name" value="RHF/RaiA"/>
</dbReference>
<dbReference type="AlphaFoldDB" id="A0AA37SP79"/>
<name>A0AA37SP79_9BACT</name>
<organism evidence="1 2">
    <name type="scientific">Portibacter lacus</name>
    <dbReference type="NCBI Taxonomy" id="1099794"/>
    <lineage>
        <taxon>Bacteria</taxon>
        <taxon>Pseudomonadati</taxon>
        <taxon>Bacteroidota</taxon>
        <taxon>Saprospiria</taxon>
        <taxon>Saprospirales</taxon>
        <taxon>Haliscomenobacteraceae</taxon>
        <taxon>Portibacter</taxon>
    </lineage>
</organism>
<protein>
    <recommendedName>
        <fullName evidence="3">30S ribosomal protein S30</fullName>
    </recommendedName>
</protein>
<dbReference type="Proteomes" id="UP001156666">
    <property type="component" value="Unassembled WGS sequence"/>
</dbReference>
<accession>A0AA37SP79</accession>
<sequence>MKIIIESPFTIDEASDQQIREKLHSLEEFKMNITQVFLYFKIDDGEANKVANCEIEIHLPGPVIFASDANKDFMKSFHSAFTKAKRQFLKRKEVLKSN</sequence>
<dbReference type="Gene3D" id="3.30.160.100">
    <property type="entry name" value="Ribosome hibernation promotion factor-like"/>
    <property type="match status" value="1"/>
</dbReference>
<keyword evidence="2" id="KW-1185">Reference proteome</keyword>
<reference evidence="1" key="1">
    <citation type="journal article" date="2014" name="Int. J. Syst. Evol. Microbiol.">
        <title>Complete genome sequence of Corynebacterium casei LMG S-19264T (=DSM 44701T), isolated from a smear-ripened cheese.</title>
        <authorList>
            <consortium name="US DOE Joint Genome Institute (JGI-PGF)"/>
            <person name="Walter F."/>
            <person name="Albersmeier A."/>
            <person name="Kalinowski J."/>
            <person name="Ruckert C."/>
        </authorList>
    </citation>
    <scope>NUCLEOTIDE SEQUENCE</scope>
    <source>
        <strain evidence="1">NBRC 108769</strain>
    </source>
</reference>
<evidence type="ECO:0008006" key="3">
    <source>
        <dbReference type="Google" id="ProtNLM"/>
    </source>
</evidence>
<gene>
    <name evidence="1" type="ORF">GCM10007940_15570</name>
</gene>
<proteinExistence type="predicted"/>
<dbReference type="SUPFAM" id="SSF69754">
    <property type="entry name" value="Ribosome binding protein Y (YfiA homologue)"/>
    <property type="match status" value="1"/>
</dbReference>
<evidence type="ECO:0000313" key="1">
    <source>
        <dbReference type="EMBL" id="GLR16942.1"/>
    </source>
</evidence>
<comment type="caution">
    <text evidence="1">The sequence shown here is derived from an EMBL/GenBank/DDBJ whole genome shotgun (WGS) entry which is preliminary data.</text>
</comment>
<reference evidence="1" key="2">
    <citation type="submission" date="2023-01" db="EMBL/GenBank/DDBJ databases">
        <title>Draft genome sequence of Portibacter lacus strain NBRC 108769.</title>
        <authorList>
            <person name="Sun Q."/>
            <person name="Mori K."/>
        </authorList>
    </citation>
    <scope>NUCLEOTIDE SEQUENCE</scope>
    <source>
        <strain evidence="1">NBRC 108769</strain>
    </source>
</reference>
<dbReference type="RefSeq" id="WP_235290878.1">
    <property type="nucleotide sequence ID" value="NZ_BSOH01000007.1"/>
</dbReference>
<evidence type="ECO:0000313" key="2">
    <source>
        <dbReference type="Proteomes" id="UP001156666"/>
    </source>
</evidence>
<dbReference type="EMBL" id="BSOH01000007">
    <property type="protein sequence ID" value="GLR16942.1"/>
    <property type="molecule type" value="Genomic_DNA"/>
</dbReference>
<dbReference type="Pfam" id="PF02482">
    <property type="entry name" value="Ribosomal_S30AE"/>
    <property type="match status" value="1"/>
</dbReference>
<dbReference type="InterPro" id="IPR036567">
    <property type="entry name" value="RHF-like"/>
</dbReference>